<dbReference type="InterPro" id="IPR051431">
    <property type="entry name" value="TFIID_subunit_9"/>
</dbReference>
<keyword evidence="3" id="KW-0805">Transcription regulation</keyword>
<evidence type="ECO:0000313" key="8">
    <source>
        <dbReference type="Proteomes" id="UP001140074"/>
    </source>
</evidence>
<proteinExistence type="inferred from homology"/>
<dbReference type="Pfam" id="PF02291">
    <property type="entry name" value="TFIID-31kDa"/>
    <property type="match status" value="1"/>
</dbReference>
<dbReference type="GO" id="GO:0000124">
    <property type="term" value="C:SAGA complex"/>
    <property type="evidence" value="ECO:0007669"/>
    <property type="project" value="TreeGrafter"/>
</dbReference>
<name>A0A9W8ITJ3_9FUNG</name>
<dbReference type="CDD" id="cd07979">
    <property type="entry name" value="HFD_TAF9"/>
    <property type="match status" value="1"/>
</dbReference>
<dbReference type="AlphaFoldDB" id="A0A9W8ITJ3"/>
<evidence type="ECO:0000313" key="7">
    <source>
        <dbReference type="EMBL" id="KAJ2867288.1"/>
    </source>
</evidence>
<feature type="region of interest" description="Disordered" evidence="6">
    <location>
        <begin position="132"/>
        <end position="164"/>
    </location>
</feature>
<comment type="similarity">
    <text evidence="2">Belongs to the TAF9 family.</text>
</comment>
<gene>
    <name evidence="7" type="primary">TAF9</name>
    <name evidence="7" type="ORF">GGH94_000917</name>
</gene>
<dbReference type="Gene3D" id="1.10.20.10">
    <property type="entry name" value="Histone, subunit A"/>
    <property type="match status" value="1"/>
</dbReference>
<dbReference type="GO" id="GO:0046982">
    <property type="term" value="F:protein heterodimerization activity"/>
    <property type="evidence" value="ECO:0007669"/>
    <property type="project" value="InterPro"/>
</dbReference>
<evidence type="ECO:0000256" key="1">
    <source>
        <dbReference type="ARBA" id="ARBA00004123"/>
    </source>
</evidence>
<dbReference type="EMBL" id="JANBUY010000021">
    <property type="protein sequence ID" value="KAJ2867288.1"/>
    <property type="molecule type" value="Genomic_DNA"/>
</dbReference>
<dbReference type="GO" id="GO:0003713">
    <property type="term" value="F:transcription coactivator activity"/>
    <property type="evidence" value="ECO:0007669"/>
    <property type="project" value="TreeGrafter"/>
</dbReference>
<dbReference type="PANTHER" id="PTHR48068:SF4">
    <property type="entry name" value="TATA-BOX BINDING PROTEIN ASSOCIATED FACTOR 9"/>
    <property type="match status" value="1"/>
</dbReference>
<dbReference type="Proteomes" id="UP001140074">
    <property type="component" value="Unassembled WGS sequence"/>
</dbReference>
<sequence>MNDTPNTPDETPRDYKIMALLLQSHGVEDCDPSVINQLLEFSHRYTVDVLQDAMVYAEHAKKADIDMEDVRLAIQGRVNYSFTSPPDKDFLLELAEERNRQPLPLIPEKYGVRLPPEKHTLTGVNFHIVPEQRNSQRSQPTNPAALAKDPAAQGMTPTPSTAVG</sequence>
<organism evidence="7 8">
    <name type="scientific">Coemansia aciculifera</name>
    <dbReference type="NCBI Taxonomy" id="417176"/>
    <lineage>
        <taxon>Eukaryota</taxon>
        <taxon>Fungi</taxon>
        <taxon>Fungi incertae sedis</taxon>
        <taxon>Zoopagomycota</taxon>
        <taxon>Kickxellomycotina</taxon>
        <taxon>Kickxellomycetes</taxon>
        <taxon>Kickxellales</taxon>
        <taxon>Kickxellaceae</taxon>
        <taxon>Coemansia</taxon>
    </lineage>
</organism>
<dbReference type="InterPro" id="IPR003162">
    <property type="entry name" value="TFIID-31"/>
</dbReference>
<reference evidence="7" key="1">
    <citation type="submission" date="2022-07" db="EMBL/GenBank/DDBJ databases">
        <title>Phylogenomic reconstructions and comparative analyses of Kickxellomycotina fungi.</title>
        <authorList>
            <person name="Reynolds N.K."/>
            <person name="Stajich J.E."/>
            <person name="Barry K."/>
            <person name="Grigoriev I.V."/>
            <person name="Crous P."/>
            <person name="Smith M.E."/>
        </authorList>
    </citation>
    <scope>NUCLEOTIDE SEQUENCE</scope>
    <source>
        <strain evidence="7">RSA 476</strain>
    </source>
</reference>
<keyword evidence="4" id="KW-0804">Transcription</keyword>
<dbReference type="InterPro" id="IPR009072">
    <property type="entry name" value="Histone-fold"/>
</dbReference>
<comment type="caution">
    <text evidence="7">The sequence shown here is derived from an EMBL/GenBank/DDBJ whole genome shotgun (WGS) entry which is preliminary data.</text>
</comment>
<evidence type="ECO:0000256" key="3">
    <source>
        <dbReference type="ARBA" id="ARBA00023015"/>
    </source>
</evidence>
<feature type="compositionally biased region" description="Polar residues" evidence="6">
    <location>
        <begin position="155"/>
        <end position="164"/>
    </location>
</feature>
<dbReference type="SUPFAM" id="SSF47113">
    <property type="entry name" value="Histone-fold"/>
    <property type="match status" value="1"/>
</dbReference>
<dbReference type="GO" id="GO:0051123">
    <property type="term" value="P:RNA polymerase II preinitiation complex assembly"/>
    <property type="evidence" value="ECO:0007669"/>
    <property type="project" value="TreeGrafter"/>
</dbReference>
<protein>
    <submittedName>
        <fullName evidence="7">Transcription initiation factor TFIID subunit 9</fullName>
    </submittedName>
</protein>
<evidence type="ECO:0000256" key="5">
    <source>
        <dbReference type="ARBA" id="ARBA00023242"/>
    </source>
</evidence>
<evidence type="ECO:0000256" key="6">
    <source>
        <dbReference type="SAM" id="MobiDB-lite"/>
    </source>
</evidence>
<accession>A0A9W8ITJ3</accession>
<keyword evidence="5" id="KW-0539">Nucleus</keyword>
<dbReference type="PANTHER" id="PTHR48068">
    <property type="entry name" value="TAF9 RNA POLYMERASE II, TATA BOX-BINDING PROTEIN (TBP)-ASSOCIATED FACTOR"/>
    <property type="match status" value="1"/>
</dbReference>
<evidence type="ECO:0000256" key="2">
    <source>
        <dbReference type="ARBA" id="ARBA00007646"/>
    </source>
</evidence>
<feature type="compositionally biased region" description="Polar residues" evidence="6">
    <location>
        <begin position="132"/>
        <end position="142"/>
    </location>
</feature>
<keyword evidence="8" id="KW-1185">Reference proteome</keyword>
<evidence type="ECO:0000256" key="4">
    <source>
        <dbReference type="ARBA" id="ARBA00023163"/>
    </source>
</evidence>
<dbReference type="GO" id="GO:0016251">
    <property type="term" value="F:RNA polymerase II general transcription initiation factor activity"/>
    <property type="evidence" value="ECO:0007669"/>
    <property type="project" value="TreeGrafter"/>
</dbReference>
<dbReference type="GO" id="GO:0005669">
    <property type="term" value="C:transcription factor TFIID complex"/>
    <property type="evidence" value="ECO:0007669"/>
    <property type="project" value="TreeGrafter"/>
</dbReference>
<comment type="subcellular location">
    <subcellularLocation>
        <location evidence="1">Nucleus</location>
    </subcellularLocation>
</comment>